<dbReference type="Pfam" id="PF20083">
    <property type="entry name" value="DUF6477"/>
    <property type="match status" value="1"/>
</dbReference>
<organism evidence="1 2">
    <name type="scientific">Palleronia sediminis</name>
    <dbReference type="NCBI Taxonomy" id="2547833"/>
    <lineage>
        <taxon>Bacteria</taxon>
        <taxon>Pseudomonadati</taxon>
        <taxon>Pseudomonadota</taxon>
        <taxon>Alphaproteobacteria</taxon>
        <taxon>Rhodobacterales</taxon>
        <taxon>Roseobacteraceae</taxon>
        <taxon>Palleronia</taxon>
    </lineage>
</organism>
<name>A0A4V3BAM6_9RHOB</name>
<reference evidence="1 2" key="1">
    <citation type="submission" date="2019-03" db="EMBL/GenBank/DDBJ databases">
        <title>Primorskyibacter sp. SS33 isolated from sediments.</title>
        <authorList>
            <person name="Xunke S."/>
        </authorList>
    </citation>
    <scope>NUCLEOTIDE SEQUENCE [LARGE SCALE GENOMIC DNA]</scope>
    <source>
        <strain evidence="1 2">SS33</strain>
    </source>
</reference>
<sequence>MSFHPDDPMLYLAALSRPRLLVEAARRVAEARQSDAAASATLRALAVAEARHDRDRRSGAPCYDGARHVAALAALMAACQGRIAGRITPVE</sequence>
<dbReference type="InterPro" id="IPR045516">
    <property type="entry name" value="DUF6477"/>
</dbReference>
<evidence type="ECO:0000313" key="1">
    <source>
        <dbReference type="EMBL" id="TDL83659.1"/>
    </source>
</evidence>
<dbReference type="AlphaFoldDB" id="A0A4V3BAM6"/>
<keyword evidence="2" id="KW-1185">Reference proteome</keyword>
<protein>
    <submittedName>
        <fullName evidence="1">Uncharacterized protein</fullName>
    </submittedName>
</protein>
<dbReference type="RefSeq" id="WP_133395612.1">
    <property type="nucleotide sequence ID" value="NZ_SNAA01000002.1"/>
</dbReference>
<accession>A0A4V3BAM6</accession>
<evidence type="ECO:0000313" key="2">
    <source>
        <dbReference type="Proteomes" id="UP000295701"/>
    </source>
</evidence>
<gene>
    <name evidence="1" type="ORF">E2L08_03170</name>
</gene>
<proteinExistence type="predicted"/>
<dbReference type="EMBL" id="SNAA01000002">
    <property type="protein sequence ID" value="TDL83659.1"/>
    <property type="molecule type" value="Genomic_DNA"/>
</dbReference>
<dbReference type="Proteomes" id="UP000295701">
    <property type="component" value="Unassembled WGS sequence"/>
</dbReference>
<comment type="caution">
    <text evidence="1">The sequence shown here is derived from an EMBL/GenBank/DDBJ whole genome shotgun (WGS) entry which is preliminary data.</text>
</comment>